<accession>A0A5B7CRW1</accession>
<dbReference type="Proteomes" id="UP000324222">
    <property type="component" value="Unassembled WGS sequence"/>
</dbReference>
<gene>
    <name evidence="2" type="ORF">E2C01_005196</name>
</gene>
<evidence type="ECO:0000313" key="2">
    <source>
        <dbReference type="EMBL" id="MPC12497.1"/>
    </source>
</evidence>
<organism evidence="2 3">
    <name type="scientific">Portunus trituberculatus</name>
    <name type="common">Swimming crab</name>
    <name type="synonym">Neptunus trituberculatus</name>
    <dbReference type="NCBI Taxonomy" id="210409"/>
    <lineage>
        <taxon>Eukaryota</taxon>
        <taxon>Metazoa</taxon>
        <taxon>Ecdysozoa</taxon>
        <taxon>Arthropoda</taxon>
        <taxon>Crustacea</taxon>
        <taxon>Multicrustacea</taxon>
        <taxon>Malacostraca</taxon>
        <taxon>Eumalacostraca</taxon>
        <taxon>Eucarida</taxon>
        <taxon>Decapoda</taxon>
        <taxon>Pleocyemata</taxon>
        <taxon>Brachyura</taxon>
        <taxon>Eubrachyura</taxon>
        <taxon>Portunoidea</taxon>
        <taxon>Portunidae</taxon>
        <taxon>Portuninae</taxon>
        <taxon>Portunus</taxon>
    </lineage>
</organism>
<protein>
    <submittedName>
        <fullName evidence="2">Uncharacterized protein</fullName>
    </submittedName>
</protein>
<feature type="region of interest" description="Disordered" evidence="1">
    <location>
        <begin position="1"/>
        <end position="30"/>
    </location>
</feature>
<feature type="compositionally biased region" description="Polar residues" evidence="1">
    <location>
        <begin position="1"/>
        <end position="12"/>
    </location>
</feature>
<proteinExistence type="predicted"/>
<dbReference type="EMBL" id="VSRR010000219">
    <property type="protein sequence ID" value="MPC12497.1"/>
    <property type="molecule type" value="Genomic_DNA"/>
</dbReference>
<name>A0A5B7CRW1_PORTR</name>
<sequence>MNTLIKENSQAGPETHQGEPNTFRHPRPGHPYHHKIKDQLDAPGVATLRCLSYGVRAPQEPLIPVFRQRPFYPTTSLCNVRNLMSEDSRGWKGTRLSNSPAFSVCD</sequence>
<comment type="caution">
    <text evidence="2">The sequence shown here is derived from an EMBL/GenBank/DDBJ whole genome shotgun (WGS) entry which is preliminary data.</text>
</comment>
<evidence type="ECO:0000256" key="1">
    <source>
        <dbReference type="SAM" id="MobiDB-lite"/>
    </source>
</evidence>
<dbReference type="AlphaFoldDB" id="A0A5B7CRW1"/>
<evidence type="ECO:0000313" key="3">
    <source>
        <dbReference type="Proteomes" id="UP000324222"/>
    </source>
</evidence>
<reference evidence="2 3" key="1">
    <citation type="submission" date="2019-05" db="EMBL/GenBank/DDBJ databases">
        <title>Another draft genome of Portunus trituberculatus and its Hox gene families provides insights of decapod evolution.</title>
        <authorList>
            <person name="Jeong J.-H."/>
            <person name="Song I."/>
            <person name="Kim S."/>
            <person name="Choi T."/>
            <person name="Kim D."/>
            <person name="Ryu S."/>
            <person name="Kim W."/>
        </authorList>
    </citation>
    <scope>NUCLEOTIDE SEQUENCE [LARGE SCALE GENOMIC DNA]</scope>
    <source>
        <tissue evidence="2">Muscle</tissue>
    </source>
</reference>
<keyword evidence="3" id="KW-1185">Reference proteome</keyword>